<dbReference type="InterPro" id="IPR002068">
    <property type="entry name" value="A-crystallin/Hsp20_dom"/>
</dbReference>
<proteinExistence type="inferred from homology"/>
<dbReference type="CDD" id="cd06464">
    <property type="entry name" value="ACD_sHsps-like"/>
    <property type="match status" value="1"/>
</dbReference>
<dbReference type="EMBL" id="WIWV01000225">
    <property type="protein sequence ID" value="KAF7712131.1"/>
    <property type="molecule type" value="Genomic_DNA"/>
</dbReference>
<accession>A0A8J8VWF6</accession>
<evidence type="ECO:0000313" key="5">
    <source>
        <dbReference type="EMBL" id="KAF7712131.1"/>
    </source>
</evidence>
<dbReference type="InterPro" id="IPR008978">
    <property type="entry name" value="HSP20-like_chaperone"/>
</dbReference>
<dbReference type="Pfam" id="PF00011">
    <property type="entry name" value="HSP20"/>
    <property type="match status" value="1"/>
</dbReference>
<evidence type="ECO:0000256" key="3">
    <source>
        <dbReference type="RuleBase" id="RU003616"/>
    </source>
</evidence>
<comment type="similarity">
    <text evidence="2 3">Belongs to the small heat shock protein (HSP20) family.</text>
</comment>
<dbReference type="InterPro" id="IPR031107">
    <property type="entry name" value="Small_HSP"/>
</dbReference>
<dbReference type="Proteomes" id="UP000631181">
    <property type="component" value="Unassembled WGS sequence"/>
</dbReference>
<organism evidence="5 6">
    <name type="scientific">Penicillium ucsense</name>
    <dbReference type="NCBI Taxonomy" id="2839758"/>
    <lineage>
        <taxon>Eukaryota</taxon>
        <taxon>Fungi</taxon>
        <taxon>Dikarya</taxon>
        <taxon>Ascomycota</taxon>
        <taxon>Pezizomycotina</taxon>
        <taxon>Eurotiomycetes</taxon>
        <taxon>Eurotiomycetidae</taxon>
        <taxon>Eurotiales</taxon>
        <taxon>Aspergillaceae</taxon>
        <taxon>Penicillium</taxon>
    </lineage>
</organism>
<evidence type="ECO:0000259" key="4">
    <source>
        <dbReference type="PROSITE" id="PS01031"/>
    </source>
</evidence>
<dbReference type="OrthoDB" id="1431247at2759"/>
<dbReference type="PROSITE" id="PS01031">
    <property type="entry name" value="SHSP"/>
    <property type="match status" value="1"/>
</dbReference>
<dbReference type="PANTHER" id="PTHR11527">
    <property type="entry name" value="HEAT-SHOCK PROTEIN 20 FAMILY MEMBER"/>
    <property type="match status" value="1"/>
</dbReference>
<sequence length="145" mass="16515">MSSLIQQRRPAGGGDLLSLMRALDNYDSSVSSQLTDFTPRFDVRETRSGYHLAGELPSVEKRDVEIEFPDDKTLNIRGRTEHETLDDAEGAWWCAERSTGEFRRSFSFPRPVDRDHVEAMLKNGVLYIQIPKAEQDQSSFEGNAY</sequence>
<dbReference type="AlphaFoldDB" id="A0A8J8VWF6"/>
<evidence type="ECO:0000313" key="6">
    <source>
        <dbReference type="Proteomes" id="UP000631181"/>
    </source>
</evidence>
<name>A0A8J8VWF6_9EURO</name>
<evidence type="ECO:0000256" key="1">
    <source>
        <dbReference type="ARBA" id="ARBA00023016"/>
    </source>
</evidence>
<dbReference type="SUPFAM" id="SSF49764">
    <property type="entry name" value="HSP20-like chaperones"/>
    <property type="match status" value="1"/>
</dbReference>
<gene>
    <name evidence="5" type="ORF">PECM_003788</name>
</gene>
<keyword evidence="1" id="KW-0346">Stress response</keyword>
<keyword evidence="6" id="KW-1185">Reference proteome</keyword>
<feature type="domain" description="SHSP" evidence="4">
    <location>
        <begin position="32"/>
        <end position="145"/>
    </location>
</feature>
<protein>
    <recommendedName>
        <fullName evidence="4">SHSP domain-containing protein</fullName>
    </recommendedName>
</protein>
<evidence type="ECO:0000256" key="2">
    <source>
        <dbReference type="PROSITE-ProRule" id="PRU00285"/>
    </source>
</evidence>
<dbReference type="Gene3D" id="2.60.40.790">
    <property type="match status" value="1"/>
</dbReference>
<reference evidence="5" key="1">
    <citation type="journal article" date="2020" name="Front. Microbiol.">
        <title>Gene regulatory networks of Penicillium echinulatum 2HH and Penicillium oxalicum 114-2 inferred by a computational biology approach.</title>
        <authorList>
            <person name="Lenz A.R."/>
            <person name="Galan-Vasquez E."/>
            <person name="Balbinot E."/>
            <person name="De Abreu F.P."/>
            <person name="De Oliveira N.S."/>
            <person name="Da Rosa L.O."/>
            <person name="De Avila E Silva S."/>
            <person name="Camassola M."/>
            <person name="Dillon A.J.P."/>
            <person name="Perez-Rueda E."/>
        </authorList>
    </citation>
    <scope>NUCLEOTIDE SEQUENCE</scope>
    <source>
        <strain evidence="5">S1M29</strain>
    </source>
</reference>
<comment type="caution">
    <text evidence="5">The sequence shown here is derived from an EMBL/GenBank/DDBJ whole genome shotgun (WGS) entry which is preliminary data.</text>
</comment>